<dbReference type="Gene3D" id="3.40.50.720">
    <property type="entry name" value="NAD(P)-binding Rossmann-like Domain"/>
    <property type="match status" value="1"/>
</dbReference>
<comment type="similarity">
    <text evidence="1">Belongs to the short-chain dehydrogenases/reductases (SDR) family.</text>
</comment>
<gene>
    <name evidence="3" type="ORF">J2S64_003230</name>
</gene>
<dbReference type="Proteomes" id="UP001183817">
    <property type="component" value="Unassembled WGS sequence"/>
</dbReference>
<proteinExistence type="inferred from homology"/>
<keyword evidence="2" id="KW-0560">Oxidoreductase</keyword>
<name>A0ABU2BQA1_9MICC</name>
<evidence type="ECO:0000313" key="3">
    <source>
        <dbReference type="EMBL" id="MDR7359539.1"/>
    </source>
</evidence>
<evidence type="ECO:0000256" key="1">
    <source>
        <dbReference type="ARBA" id="ARBA00006484"/>
    </source>
</evidence>
<accession>A0ABU2BQA1</accession>
<evidence type="ECO:0000313" key="4">
    <source>
        <dbReference type="Proteomes" id="UP001183817"/>
    </source>
</evidence>
<dbReference type="PANTHER" id="PTHR24320">
    <property type="entry name" value="RETINOL DEHYDROGENASE"/>
    <property type="match status" value="1"/>
</dbReference>
<sequence length="325" mass="34540">MSKNQTTDTNPNRAAPLMDTEAQAGDASGMRILVTGANAGIGFWSSLQLAQRGAEVIMACRNTGKAEIAAKAIRARVPEANLRTVELDVSSLDSVANTAKMLNGLSHLDVLIANAGMVHTPRTRRSSVDGLELVAATNYFGHFALVAGLLPALERAGAARVVTLGSLSTRLVRPHLDDPQLLENYSPWRAYAQSKIMVQSFAFELDRRLQLASSSIRALCAHPGYSISGRTPAVAGINEPGILKRTGDTLQAPFTQGKDRGAWPIVRASLDPKAFELPGPVFYGPRGWVKGGPTVSRPASITTNRDAAKTIWFAAESATGNSLLG</sequence>
<evidence type="ECO:0000256" key="2">
    <source>
        <dbReference type="ARBA" id="ARBA00023002"/>
    </source>
</evidence>
<dbReference type="InterPro" id="IPR036291">
    <property type="entry name" value="NAD(P)-bd_dom_sf"/>
</dbReference>
<organism evidence="3 4">
    <name type="scientific">Paeniglutamicibacter sulfureus</name>
    <dbReference type="NCBI Taxonomy" id="43666"/>
    <lineage>
        <taxon>Bacteria</taxon>
        <taxon>Bacillati</taxon>
        <taxon>Actinomycetota</taxon>
        <taxon>Actinomycetes</taxon>
        <taxon>Micrococcales</taxon>
        <taxon>Micrococcaceae</taxon>
        <taxon>Paeniglutamicibacter</taxon>
    </lineage>
</organism>
<reference evidence="3 4" key="1">
    <citation type="submission" date="2023-07" db="EMBL/GenBank/DDBJ databases">
        <title>Sequencing the genomes of 1000 actinobacteria strains.</title>
        <authorList>
            <person name="Klenk H.-P."/>
        </authorList>
    </citation>
    <scope>NUCLEOTIDE SEQUENCE [LARGE SCALE GENOMIC DNA]</scope>
    <source>
        <strain evidence="3 4">DSM 20167</strain>
    </source>
</reference>
<dbReference type="PRINTS" id="PR00081">
    <property type="entry name" value="GDHRDH"/>
</dbReference>
<keyword evidence="4" id="KW-1185">Reference proteome</keyword>
<dbReference type="RefSeq" id="WP_302264870.1">
    <property type="nucleotide sequence ID" value="NZ_BAAAWO010000001.1"/>
</dbReference>
<dbReference type="SUPFAM" id="SSF51735">
    <property type="entry name" value="NAD(P)-binding Rossmann-fold domains"/>
    <property type="match status" value="1"/>
</dbReference>
<comment type="caution">
    <text evidence="3">The sequence shown here is derived from an EMBL/GenBank/DDBJ whole genome shotgun (WGS) entry which is preliminary data.</text>
</comment>
<protein>
    <submittedName>
        <fullName evidence="3">NAD(P)-dependent dehydrogenase (Short-subunit alcohol dehydrogenase family)</fullName>
    </submittedName>
</protein>
<dbReference type="PANTHER" id="PTHR24320:SF148">
    <property type="entry name" value="NAD(P)-BINDING ROSSMANN-FOLD SUPERFAMILY PROTEIN"/>
    <property type="match status" value="1"/>
</dbReference>
<dbReference type="EMBL" id="JAVDYI010000001">
    <property type="protein sequence ID" value="MDR7359539.1"/>
    <property type="molecule type" value="Genomic_DNA"/>
</dbReference>
<dbReference type="InterPro" id="IPR002347">
    <property type="entry name" value="SDR_fam"/>
</dbReference>
<dbReference type="Pfam" id="PF00106">
    <property type="entry name" value="adh_short"/>
    <property type="match status" value="1"/>
</dbReference>